<name>W1Q2C2_ABIDE</name>
<evidence type="ECO:0000256" key="5">
    <source>
        <dbReference type="SAM" id="MobiDB-lite"/>
    </source>
</evidence>
<evidence type="ECO:0000256" key="1">
    <source>
        <dbReference type="ARBA" id="ARBA00022475"/>
    </source>
</evidence>
<protein>
    <recommendedName>
        <fullName evidence="7">Lipopolysaccharide assembly protein A domain-containing protein</fullName>
    </recommendedName>
</protein>
<feature type="region of interest" description="Disordered" evidence="5">
    <location>
        <begin position="124"/>
        <end position="173"/>
    </location>
</feature>
<comment type="caution">
    <text evidence="8">The sequence shown here is derived from an EMBL/GenBank/DDBJ whole genome shotgun (WGS) entry which is preliminary data.</text>
</comment>
<evidence type="ECO:0000259" key="7">
    <source>
        <dbReference type="Pfam" id="PF06305"/>
    </source>
</evidence>
<dbReference type="Proteomes" id="UP000019050">
    <property type="component" value="Unassembled WGS sequence"/>
</dbReference>
<evidence type="ECO:0000256" key="3">
    <source>
        <dbReference type="ARBA" id="ARBA00022989"/>
    </source>
</evidence>
<evidence type="ECO:0000256" key="4">
    <source>
        <dbReference type="ARBA" id="ARBA00023136"/>
    </source>
</evidence>
<dbReference type="GO" id="GO:0005886">
    <property type="term" value="C:plasma membrane"/>
    <property type="evidence" value="ECO:0007669"/>
    <property type="project" value="InterPro"/>
</dbReference>
<feature type="domain" description="Lipopolysaccharide assembly protein A" evidence="7">
    <location>
        <begin position="23"/>
        <end position="85"/>
    </location>
</feature>
<evidence type="ECO:0000313" key="8">
    <source>
        <dbReference type="EMBL" id="ESK65208.1"/>
    </source>
</evidence>
<dbReference type="Pfam" id="PF06305">
    <property type="entry name" value="LapA_dom"/>
    <property type="match status" value="1"/>
</dbReference>
<feature type="compositionally biased region" description="Acidic residues" evidence="5">
    <location>
        <begin position="133"/>
        <end position="173"/>
    </location>
</feature>
<dbReference type="RefSeq" id="WP_023392011.1">
    <property type="nucleotide sequence ID" value="NZ_KI535340.1"/>
</dbReference>
<evidence type="ECO:0000256" key="2">
    <source>
        <dbReference type="ARBA" id="ARBA00022692"/>
    </source>
</evidence>
<dbReference type="AlphaFoldDB" id="W1Q2C2"/>
<accession>W1Q2C2</accession>
<evidence type="ECO:0000313" key="9">
    <source>
        <dbReference type="Proteomes" id="UP000019050"/>
    </source>
</evidence>
<keyword evidence="3 6" id="KW-1133">Transmembrane helix</keyword>
<dbReference type="PANTHER" id="PTHR41335">
    <property type="entry name" value="MEMBRANE PROTEIN-RELATED"/>
    <property type="match status" value="1"/>
</dbReference>
<sequence length="173" mass="19364">MRQQWKLILGVCAVILVVVFALQNVNNVQVTFLFFQAQMPMVLVLLISILFGLLIGFLSSLSSHMANRAAIKNLNKEREALSKEQSSFETTKAELEAQYQANLEEKNQEIANLQKALADLKAQVEADSQSQAQEEETSDLEADLDQSAQELEDSVDEFEESLQDDEDPQVSRG</sequence>
<dbReference type="OrthoDB" id="2990728at2"/>
<feature type="transmembrane region" description="Helical" evidence="6">
    <location>
        <begin position="37"/>
        <end position="58"/>
    </location>
</feature>
<dbReference type="STRING" id="592010.GCWU000182_001369"/>
<keyword evidence="4 6" id="KW-0472">Membrane</keyword>
<dbReference type="HOGENOM" id="CLU_1544283_0_0_9"/>
<evidence type="ECO:0000256" key="6">
    <source>
        <dbReference type="SAM" id="Phobius"/>
    </source>
</evidence>
<keyword evidence="1" id="KW-1003">Cell membrane</keyword>
<dbReference type="GeneID" id="84817872"/>
<reference evidence="8" key="1">
    <citation type="submission" date="2013-06" db="EMBL/GenBank/DDBJ databases">
        <authorList>
            <person name="Weinstock G."/>
            <person name="Sodergren E."/>
            <person name="Clifton S."/>
            <person name="Fulton L."/>
            <person name="Fulton B."/>
            <person name="Courtney L."/>
            <person name="Fronick C."/>
            <person name="Harrison M."/>
            <person name="Strong C."/>
            <person name="Farmer C."/>
            <person name="Delahaunty K."/>
            <person name="Markovic C."/>
            <person name="Hall O."/>
            <person name="Minx P."/>
            <person name="Tomlinson C."/>
            <person name="Mitreva M."/>
            <person name="Nelson J."/>
            <person name="Hou S."/>
            <person name="Wollam A."/>
            <person name="Pepin K.H."/>
            <person name="Johnson M."/>
            <person name="Bhonagiri V."/>
            <person name="Nash W.E."/>
            <person name="Warren W."/>
            <person name="Chinwalla A."/>
            <person name="Mardis E.R."/>
            <person name="Wilson R.K."/>
        </authorList>
    </citation>
    <scope>NUCLEOTIDE SEQUENCE [LARGE SCALE GENOMIC DNA]</scope>
    <source>
        <strain evidence="8">ATCC 49176</strain>
    </source>
</reference>
<keyword evidence="2 6" id="KW-0812">Transmembrane</keyword>
<organism evidence="8 9">
    <name type="scientific">Abiotrophia defectiva ATCC 49176</name>
    <dbReference type="NCBI Taxonomy" id="592010"/>
    <lineage>
        <taxon>Bacteria</taxon>
        <taxon>Bacillati</taxon>
        <taxon>Bacillota</taxon>
        <taxon>Bacilli</taxon>
        <taxon>Lactobacillales</taxon>
        <taxon>Aerococcaceae</taxon>
        <taxon>Abiotrophia</taxon>
    </lineage>
</organism>
<dbReference type="eggNOG" id="COG5416">
    <property type="taxonomic scope" value="Bacteria"/>
</dbReference>
<gene>
    <name evidence="8" type="ORF">GCWU000182_001369</name>
</gene>
<keyword evidence="9" id="KW-1185">Reference proteome</keyword>
<dbReference type="EMBL" id="ACIN03000013">
    <property type="protein sequence ID" value="ESK65208.1"/>
    <property type="molecule type" value="Genomic_DNA"/>
</dbReference>
<proteinExistence type="predicted"/>
<dbReference type="InterPro" id="IPR010445">
    <property type="entry name" value="LapA_dom"/>
</dbReference>
<dbReference type="PANTHER" id="PTHR41335:SF1">
    <property type="entry name" value="MEMBRANE PROTEIN"/>
    <property type="match status" value="1"/>
</dbReference>